<feature type="domain" description="F-box" evidence="1">
    <location>
        <begin position="1"/>
        <end position="53"/>
    </location>
</feature>
<dbReference type="OrthoDB" id="3071324at2759"/>
<accession>A0A8H5BLH1</accession>
<comment type="caution">
    <text evidence="2">The sequence shown here is derived from an EMBL/GenBank/DDBJ whole genome shotgun (WGS) entry which is preliminary data.</text>
</comment>
<dbReference type="InterPro" id="IPR001810">
    <property type="entry name" value="F-box_dom"/>
</dbReference>
<proteinExistence type="predicted"/>
<organism evidence="2 3">
    <name type="scientific">Psilocybe cf. subviscida</name>
    <dbReference type="NCBI Taxonomy" id="2480587"/>
    <lineage>
        <taxon>Eukaryota</taxon>
        <taxon>Fungi</taxon>
        <taxon>Dikarya</taxon>
        <taxon>Basidiomycota</taxon>
        <taxon>Agaricomycotina</taxon>
        <taxon>Agaricomycetes</taxon>
        <taxon>Agaricomycetidae</taxon>
        <taxon>Agaricales</taxon>
        <taxon>Agaricineae</taxon>
        <taxon>Strophariaceae</taxon>
        <taxon>Psilocybe</taxon>
    </lineage>
</organism>
<dbReference type="Proteomes" id="UP000567179">
    <property type="component" value="Unassembled WGS sequence"/>
</dbReference>
<evidence type="ECO:0000259" key="1">
    <source>
        <dbReference type="PROSITE" id="PS50181"/>
    </source>
</evidence>
<dbReference type="PROSITE" id="PS50181">
    <property type="entry name" value="FBOX"/>
    <property type="match status" value="1"/>
</dbReference>
<protein>
    <recommendedName>
        <fullName evidence="1">F-box domain-containing protein</fullName>
    </recommendedName>
</protein>
<sequence>MLLSLPTELLLEIVIYLRGDEVSQICLALTCRRLYADIIPEVRKEHAEHVQDLLIPVGFLGIYKSNSAVVPRHKGVYGVEMRHLPTKATLNGEAGQAFQGNTGAVNIWLLPKESKDIRAMRSLLVSAPGLKHIHLQIPFSCQLEVLVNTLRMCTARPSTRLTITDGLRIWSRDITPILGRTTSSMLDKAPSVDSKSRRIKVRLPEALRRLRKGSAQQSLLIEQTPAITALSIENDVLFFFEIYPFLLRLINTAPLELLHIGRTPAHEVRVPLVSQSDWTTILSSITTRAARVAFTLVPIAGRDLLEFFARHPHITHLALDGTLAGDIQFDSAALLLPNLTTLEGVALTVLPFLTAHKNGHFPVLQHLIFKTNRGFRDHDVENHPLHAVYDHIAQHNLQYASIQLTSLYCSGLISWIFADLTPSSTSATYTRAPPRLLTNVKKLIFKHSDPELPPSVHAVAMTWGDKQANHEDEDMDGSSTEAQERQNAPLMAQTALERIVEKFLWRTCPDVVVIEQLRIPEIPGSVAEIMDLPRTPGSSRC</sequence>
<evidence type="ECO:0000313" key="2">
    <source>
        <dbReference type="EMBL" id="KAF5325565.1"/>
    </source>
</evidence>
<name>A0A8H5BLH1_9AGAR</name>
<dbReference type="AlphaFoldDB" id="A0A8H5BLH1"/>
<keyword evidence="3" id="KW-1185">Reference proteome</keyword>
<dbReference type="EMBL" id="JAACJJ010000015">
    <property type="protein sequence ID" value="KAF5325565.1"/>
    <property type="molecule type" value="Genomic_DNA"/>
</dbReference>
<gene>
    <name evidence="2" type="ORF">D9619_009993</name>
</gene>
<reference evidence="2 3" key="1">
    <citation type="journal article" date="2020" name="ISME J.">
        <title>Uncovering the hidden diversity of litter-decomposition mechanisms in mushroom-forming fungi.</title>
        <authorList>
            <person name="Floudas D."/>
            <person name="Bentzer J."/>
            <person name="Ahren D."/>
            <person name="Johansson T."/>
            <person name="Persson P."/>
            <person name="Tunlid A."/>
        </authorList>
    </citation>
    <scope>NUCLEOTIDE SEQUENCE [LARGE SCALE GENOMIC DNA]</scope>
    <source>
        <strain evidence="2 3">CBS 101986</strain>
    </source>
</reference>
<evidence type="ECO:0000313" key="3">
    <source>
        <dbReference type="Proteomes" id="UP000567179"/>
    </source>
</evidence>